<evidence type="ECO:0000259" key="2">
    <source>
        <dbReference type="Pfam" id="PF01523"/>
    </source>
</evidence>
<dbReference type="PANTHER" id="PTHR43421">
    <property type="entry name" value="METALLOPROTEASE PMBA"/>
    <property type="match status" value="1"/>
</dbReference>
<keyword evidence="5" id="KW-0482">Metalloprotease</keyword>
<proteinExistence type="inferred from homology"/>
<accession>A0ABT3ZPY4</accession>
<dbReference type="PANTHER" id="PTHR43421:SF1">
    <property type="entry name" value="METALLOPROTEASE PMBA"/>
    <property type="match status" value="1"/>
</dbReference>
<organism evidence="5 6">
    <name type="scientific">Robbsia betulipollinis</name>
    <dbReference type="NCBI Taxonomy" id="2981849"/>
    <lineage>
        <taxon>Bacteria</taxon>
        <taxon>Pseudomonadati</taxon>
        <taxon>Pseudomonadota</taxon>
        <taxon>Betaproteobacteria</taxon>
        <taxon>Burkholderiales</taxon>
        <taxon>Burkholderiaceae</taxon>
        <taxon>Robbsia</taxon>
    </lineage>
</organism>
<protein>
    <submittedName>
        <fullName evidence="5">Metalloprotease PmbA</fullName>
        <ecNumber evidence="5">3.4.24.-</ecNumber>
    </submittedName>
</protein>
<dbReference type="Pfam" id="PF01523">
    <property type="entry name" value="PmbA_TldD_1st"/>
    <property type="match status" value="1"/>
</dbReference>
<dbReference type="InterPro" id="IPR036059">
    <property type="entry name" value="TldD/PmbA_sf"/>
</dbReference>
<evidence type="ECO:0000259" key="4">
    <source>
        <dbReference type="Pfam" id="PF19290"/>
    </source>
</evidence>
<dbReference type="Pfam" id="PF19289">
    <property type="entry name" value="PmbA_TldD_3rd"/>
    <property type="match status" value="1"/>
</dbReference>
<feature type="domain" description="Metalloprotease TldD/E C-terminal" evidence="3">
    <location>
        <begin position="239"/>
        <end position="451"/>
    </location>
</feature>
<feature type="domain" description="Metalloprotease TldD/E N-terminal" evidence="2">
    <location>
        <begin position="39"/>
        <end position="98"/>
    </location>
</feature>
<dbReference type="InterPro" id="IPR035068">
    <property type="entry name" value="TldD/PmbA_N"/>
</dbReference>
<dbReference type="RefSeq" id="WP_267848499.1">
    <property type="nucleotide sequence ID" value="NZ_JAPMXC010000005.1"/>
</dbReference>
<dbReference type="GO" id="GO:0008237">
    <property type="term" value="F:metallopeptidase activity"/>
    <property type="evidence" value="ECO:0007669"/>
    <property type="project" value="UniProtKB-KW"/>
</dbReference>
<keyword evidence="5" id="KW-0645">Protease</keyword>
<dbReference type="Gene3D" id="3.30.2290.10">
    <property type="entry name" value="PmbA/TldD superfamily"/>
    <property type="match status" value="1"/>
</dbReference>
<dbReference type="InterPro" id="IPR047657">
    <property type="entry name" value="PmbA"/>
</dbReference>
<name>A0ABT3ZPY4_9BURK</name>
<comment type="similarity">
    <text evidence="1">Belongs to the peptidase U62 family.</text>
</comment>
<dbReference type="Pfam" id="PF19290">
    <property type="entry name" value="PmbA_TldD_2nd"/>
    <property type="match status" value="1"/>
</dbReference>
<dbReference type="EMBL" id="JAPMXC010000005">
    <property type="protein sequence ID" value="MCY0388611.1"/>
    <property type="molecule type" value="Genomic_DNA"/>
</dbReference>
<feature type="domain" description="Metalloprotease TldD/E central" evidence="4">
    <location>
        <begin position="126"/>
        <end position="232"/>
    </location>
</feature>
<evidence type="ECO:0000256" key="1">
    <source>
        <dbReference type="ARBA" id="ARBA00005836"/>
    </source>
</evidence>
<sequence length="453" mass="48994">MPAHSRLFPHSQDQLKDIANDILKYARELGATDAATEISEGDGLSVTVRRDEVETIEHNRDKTVGVTVFVGNKRGNASTSDFSTKAIRDTVAAAHNIARFTAEDDCAGLAEAELLERAPRDLDLFHPWDLNADQAVELARRAERAAFETDAHIENSDGASVSAQHSQFVLATSRGFLGGFPVSRHYISCAPIAGHQGQMQRDDWHSSQRRASDLLEPERIGRYAAQRALSRLGARPIDTCKAPVLFEAPIAMGLINSLVQGASGGALYRKATFLADSVDRPVLADHLSIHEDPYVPRAMGSAPFDDEGVRTQKRALVEDGVLRGYFLSTYSARKLKLPTTGNAGGAHNLSLTSTLTDPADDLDAMLRKLGRGLFVTDLMGQGVNLITGDYSRGASGFWVENGVIQFPVEEITIAGNLAQMLRHIVAVGADRLVRGNKTSGSILIEQMTIAGRA</sequence>
<evidence type="ECO:0000313" key="5">
    <source>
        <dbReference type="EMBL" id="MCY0388611.1"/>
    </source>
</evidence>
<reference evidence="5" key="1">
    <citation type="submission" date="2022-11" db="EMBL/GenBank/DDBJ databases">
        <title>Robbsia betulipollinis sp. nov., isolated from pollen of birch (Betula pendula).</title>
        <authorList>
            <person name="Shi H."/>
            <person name="Ambika Manirajan B."/>
            <person name="Ratering S."/>
            <person name="Geissler-Plaum R."/>
            <person name="Schnell S."/>
        </authorList>
    </citation>
    <scope>NUCLEOTIDE SEQUENCE</scope>
    <source>
        <strain evidence="5">Bb-Pol-6</strain>
    </source>
</reference>
<evidence type="ECO:0000259" key="3">
    <source>
        <dbReference type="Pfam" id="PF19289"/>
    </source>
</evidence>
<comment type="caution">
    <text evidence="5">The sequence shown here is derived from an EMBL/GenBank/DDBJ whole genome shotgun (WGS) entry which is preliminary data.</text>
</comment>
<dbReference type="NCBIfam" id="NF008268">
    <property type="entry name" value="PRK11040.1"/>
    <property type="match status" value="1"/>
</dbReference>
<dbReference type="InterPro" id="IPR045569">
    <property type="entry name" value="Metalloprtase-TldD/E_C"/>
</dbReference>
<keyword evidence="6" id="KW-1185">Reference proteome</keyword>
<dbReference type="Proteomes" id="UP001082899">
    <property type="component" value="Unassembled WGS sequence"/>
</dbReference>
<dbReference type="InterPro" id="IPR045570">
    <property type="entry name" value="Metalloprtase-TldD/E_cen_dom"/>
</dbReference>
<gene>
    <name evidence="5" type="primary">pmbA</name>
    <name evidence="5" type="ORF">OVY01_15620</name>
</gene>
<keyword evidence="5" id="KW-0378">Hydrolase</keyword>
<dbReference type="SUPFAM" id="SSF111283">
    <property type="entry name" value="Putative modulator of DNA gyrase, PmbA/TldD"/>
    <property type="match status" value="1"/>
</dbReference>
<evidence type="ECO:0000313" key="6">
    <source>
        <dbReference type="Proteomes" id="UP001082899"/>
    </source>
</evidence>
<dbReference type="EC" id="3.4.24.-" evidence="5"/>
<dbReference type="InterPro" id="IPR002510">
    <property type="entry name" value="Metalloprtase-TldD/E_N"/>
</dbReference>